<organism evidence="1 2">
    <name type="scientific">Aliikangiella maris</name>
    <dbReference type="NCBI Taxonomy" id="3162458"/>
    <lineage>
        <taxon>Bacteria</taxon>
        <taxon>Pseudomonadati</taxon>
        <taxon>Pseudomonadota</taxon>
        <taxon>Gammaproteobacteria</taxon>
        <taxon>Oceanospirillales</taxon>
        <taxon>Pleioneaceae</taxon>
        <taxon>Aliikangiella</taxon>
    </lineage>
</organism>
<dbReference type="PANTHER" id="PTHR43141">
    <property type="entry name" value="CYTOCHROME BD2 SUBUNIT II"/>
    <property type="match status" value="1"/>
</dbReference>
<keyword evidence="2" id="KW-1185">Reference proteome</keyword>
<dbReference type="PANTHER" id="PTHR43141:SF2">
    <property type="entry name" value="BLR3729 PROTEIN"/>
    <property type="match status" value="1"/>
</dbReference>
<name>A0ABV2BWY0_9GAMM</name>
<evidence type="ECO:0000313" key="1">
    <source>
        <dbReference type="EMBL" id="MET1256426.1"/>
    </source>
</evidence>
<dbReference type="Proteomes" id="UP001548189">
    <property type="component" value="Unassembled WGS sequence"/>
</dbReference>
<proteinExistence type="predicted"/>
<comment type="caution">
    <text evidence="1">The sequence shown here is derived from an EMBL/GenBank/DDBJ whole genome shotgun (WGS) entry which is preliminary data.</text>
</comment>
<dbReference type="Pfam" id="PF02322">
    <property type="entry name" value="Cyt_bd_oxida_II"/>
    <property type="match status" value="1"/>
</dbReference>
<dbReference type="InterPro" id="IPR003317">
    <property type="entry name" value="Cyt-d_oxidase_su2"/>
</dbReference>
<gene>
    <name evidence="1" type="ORF">ABVT43_14895</name>
</gene>
<dbReference type="EMBL" id="JBEVCJ010000021">
    <property type="protein sequence ID" value="MET1256426.1"/>
    <property type="molecule type" value="Genomic_DNA"/>
</dbReference>
<sequence>MLLDSLLPHIFLLLMAVAVFMYALLDGFDLGVGILLPADHPDYRQKMIASIGPFWDANETWLVLAVGILLIAFPKAHNIILKEFYLPVLVLLVGLILRGVAFDFRAKSLSQFKPWWDKAFTLGSWMATASQGYMLGIYVMGFQYHTLSILFALLSAICVSAAYAYIGGAWLVLKTEHDLQQFAVKRTRIAGYFTMAGITTVCLVNPLINPQVAERWFASSWLSLIPLACFVLILGVDYYLKKIHQFSQQLCWIPFVCIGTLFLLCLVGLAYSFYPYIIPFQLLANEAVGSVASLRFIFYGVVIVLPLILAYTLFSYWVFKGKSTQLNYYS</sequence>
<reference evidence="1 2" key="1">
    <citation type="submission" date="2024-06" db="EMBL/GenBank/DDBJ databases">
        <authorList>
            <person name="Li F."/>
        </authorList>
    </citation>
    <scope>NUCLEOTIDE SEQUENCE [LARGE SCALE GENOMIC DNA]</scope>
    <source>
        <strain evidence="1 2">GXAS 311</strain>
    </source>
</reference>
<evidence type="ECO:0000313" key="2">
    <source>
        <dbReference type="Proteomes" id="UP001548189"/>
    </source>
</evidence>
<accession>A0ABV2BWY0</accession>
<protein>
    <submittedName>
        <fullName evidence="1">Cytochrome d ubiquinol oxidase subunit II</fullName>
    </submittedName>
</protein>